<accession>A0ABP5SCA7</accession>
<dbReference type="EMBL" id="BAAARV010000004">
    <property type="protein sequence ID" value="GAA2327546.1"/>
    <property type="molecule type" value="Genomic_DNA"/>
</dbReference>
<dbReference type="RefSeq" id="WP_344610377.1">
    <property type="nucleotide sequence ID" value="NZ_BAAARV010000004.1"/>
</dbReference>
<sequence>MSGWTTNLLSGIAQLLADAGVGVWRPDGSPYAAGDTGIVDSGMPPEPERVICLGAYPVSDHPSQADVTVGVQVRTRAGRDPREVRDLDDAVFEVLHGLEQTELGGVRVVQIYRRSSAALGQARDATDRWEWTSNYYVDAMRPTAARPF</sequence>
<evidence type="ECO:0000313" key="2">
    <source>
        <dbReference type="Proteomes" id="UP001501444"/>
    </source>
</evidence>
<comment type="caution">
    <text evidence="1">The sequence shown here is derived from an EMBL/GenBank/DDBJ whole genome shotgun (WGS) entry which is preliminary data.</text>
</comment>
<dbReference type="InterPro" id="IPR024411">
    <property type="entry name" value="Tail_terminator_phage"/>
</dbReference>
<name>A0ABP5SCA7_9ACTN</name>
<protein>
    <recommendedName>
        <fullName evidence="3">Tail terminator</fullName>
    </recommendedName>
</protein>
<dbReference type="Pfam" id="PF12691">
    <property type="entry name" value="Phage_tail_terminator_6"/>
    <property type="match status" value="1"/>
</dbReference>
<gene>
    <name evidence="1" type="ORF">GCM10010170_003380</name>
</gene>
<evidence type="ECO:0000313" key="1">
    <source>
        <dbReference type="EMBL" id="GAA2327546.1"/>
    </source>
</evidence>
<reference evidence="2" key="1">
    <citation type="journal article" date="2019" name="Int. J. Syst. Evol. Microbiol.">
        <title>The Global Catalogue of Microorganisms (GCM) 10K type strain sequencing project: providing services to taxonomists for standard genome sequencing and annotation.</title>
        <authorList>
            <consortium name="The Broad Institute Genomics Platform"/>
            <consortium name="The Broad Institute Genome Sequencing Center for Infectious Disease"/>
            <person name="Wu L."/>
            <person name="Ma J."/>
        </authorList>
    </citation>
    <scope>NUCLEOTIDE SEQUENCE [LARGE SCALE GENOMIC DNA]</scope>
    <source>
        <strain evidence="2">JCM 3272</strain>
    </source>
</reference>
<dbReference type="Proteomes" id="UP001501444">
    <property type="component" value="Unassembled WGS sequence"/>
</dbReference>
<keyword evidence="2" id="KW-1185">Reference proteome</keyword>
<proteinExistence type="predicted"/>
<evidence type="ECO:0008006" key="3">
    <source>
        <dbReference type="Google" id="ProtNLM"/>
    </source>
</evidence>
<organism evidence="1 2">
    <name type="scientific">Dactylosporangium salmoneum</name>
    <dbReference type="NCBI Taxonomy" id="53361"/>
    <lineage>
        <taxon>Bacteria</taxon>
        <taxon>Bacillati</taxon>
        <taxon>Actinomycetota</taxon>
        <taxon>Actinomycetes</taxon>
        <taxon>Micromonosporales</taxon>
        <taxon>Micromonosporaceae</taxon>
        <taxon>Dactylosporangium</taxon>
    </lineage>
</organism>